<dbReference type="EC" id="4.2.2.23" evidence="4"/>
<dbReference type="SUPFAM" id="SSF49785">
    <property type="entry name" value="Galactose-binding domain-like"/>
    <property type="match status" value="1"/>
</dbReference>
<dbReference type="Proteomes" id="UP000824469">
    <property type="component" value="Unassembled WGS sequence"/>
</dbReference>
<dbReference type="PANTHER" id="PTHR32018">
    <property type="entry name" value="RHAMNOGALACTURONATE LYASE FAMILY PROTEIN"/>
    <property type="match status" value="1"/>
</dbReference>
<sequence length="614" mass="69283">MSSWGNVGGATSFSPLGLFKILRNFFTFFPVGPRPITGYHVAAWGVSGGGGTLATLLAVGKFCLKTPRPPHSRPHLGVIPRGRVDPRVKPFLFSSLDEIPQTLSPPRPSLFYIIGKVILDNGIVNVTLSNPHGRVVGIQYGGMDNLLDTGKDETRRGYWDVNWNEPGGPPRADSIDGTHFSVIKATPDLVEVSFVRKWSSSLGGPQQEIPVDIDIRYILQRGSSGFYAYAIYERRSGYPACDLWQTRMVFRLKTDEFQQMAISEEKQREMPSEEDRDHGRSVPLRYPEAVVLTNPTDPRLKGQVDDKYQYSMDTKDVEVYGWVSSDPNVGFWIIFPSQEFRTGGPTKQELTLHAGPICLVMFHSGHYMGNNYCEFHNGEAWRKVFGPFRVHLNSAPKSVQPSVLWKAAKQQSLIETNEWPYSFPISPYFLKKAQRCSVSGRLLVHDRFMSPKAFPANSAYIGLAAPGDKGSWQKESKGYQFWMKVNQNGVFQITNILPGEYNIYGWVQNIVGDYKNDTLLKLSPGSSIDLGDLVYESPRNGPTIWEIGVPDRTAAEFYIPDANPKYINELFLNIEKYRQYGLWERYADLYPVGDLVYTVGVSDYSKDWFFAHVT</sequence>
<dbReference type="InterPro" id="IPR014718">
    <property type="entry name" value="GH-type_carb-bd"/>
</dbReference>
<protein>
    <recommendedName>
        <fullName evidence="4">rhamnogalacturonan endolyase</fullName>
        <ecNumber evidence="4">4.2.2.23</ecNumber>
    </recommendedName>
</protein>
<comment type="catalytic activity">
    <reaction evidence="1">
        <text>Endotype eliminative cleavage of L-alpha-rhamnopyranosyl-(1-&gt;4)-alpha-D-galactopyranosyluronic acid bonds of rhamnogalacturonan I domains in ramified hairy regions of pectin leaving L-rhamnopyranose at the reducing end and 4-deoxy-4,5-unsaturated D-galactopyranosyluronic acid at the non-reducing end.</text>
        <dbReference type="EC" id="4.2.2.23"/>
    </reaction>
</comment>
<evidence type="ECO:0000256" key="1">
    <source>
        <dbReference type="ARBA" id="ARBA00001324"/>
    </source>
</evidence>
<reference evidence="10 11" key="1">
    <citation type="journal article" date="2021" name="Nat. Plants">
        <title>The Taxus genome provides insights into paclitaxel biosynthesis.</title>
        <authorList>
            <person name="Xiong X."/>
            <person name="Gou J."/>
            <person name="Liao Q."/>
            <person name="Li Y."/>
            <person name="Zhou Q."/>
            <person name="Bi G."/>
            <person name="Li C."/>
            <person name="Du R."/>
            <person name="Wang X."/>
            <person name="Sun T."/>
            <person name="Guo L."/>
            <person name="Liang H."/>
            <person name="Lu P."/>
            <person name="Wu Y."/>
            <person name="Zhang Z."/>
            <person name="Ro D.K."/>
            <person name="Shang Y."/>
            <person name="Huang S."/>
            <person name="Yan J."/>
        </authorList>
    </citation>
    <scope>NUCLEOTIDE SEQUENCE [LARGE SCALE GENOMIC DNA]</scope>
    <source>
        <strain evidence="10">Ta-2019</strain>
    </source>
</reference>
<evidence type="ECO:0000256" key="5">
    <source>
        <dbReference type="ARBA" id="ARBA00022525"/>
    </source>
</evidence>
<dbReference type="InterPro" id="IPR010325">
    <property type="entry name" value="Rhamnogal_lyase"/>
</dbReference>
<keyword evidence="7" id="KW-0456">Lyase</keyword>
<dbReference type="AlphaFoldDB" id="A0AA38G6P2"/>
<evidence type="ECO:0000259" key="9">
    <source>
        <dbReference type="Pfam" id="PF14686"/>
    </source>
</evidence>
<dbReference type="GO" id="GO:0030246">
    <property type="term" value="F:carbohydrate binding"/>
    <property type="evidence" value="ECO:0007669"/>
    <property type="project" value="InterPro"/>
</dbReference>
<evidence type="ECO:0000256" key="7">
    <source>
        <dbReference type="ARBA" id="ARBA00023239"/>
    </source>
</evidence>
<dbReference type="InterPro" id="IPR008979">
    <property type="entry name" value="Galactose-bd-like_sf"/>
</dbReference>
<feature type="domain" description="Rhamnogalacturonan lyase" evidence="8">
    <location>
        <begin position="543"/>
        <end position="614"/>
    </location>
</feature>
<dbReference type="FunFam" id="2.60.40.1120:FF:000033">
    <property type="entry name" value="Rhamnogalacturonate lyase B"/>
    <property type="match status" value="1"/>
</dbReference>
<keyword evidence="6" id="KW-0732">Signal</keyword>
<dbReference type="InterPro" id="IPR013784">
    <property type="entry name" value="Carb-bd-like_fold"/>
</dbReference>
<organism evidence="10 11">
    <name type="scientific">Taxus chinensis</name>
    <name type="common">Chinese yew</name>
    <name type="synonym">Taxus wallichiana var. chinensis</name>
    <dbReference type="NCBI Taxonomy" id="29808"/>
    <lineage>
        <taxon>Eukaryota</taxon>
        <taxon>Viridiplantae</taxon>
        <taxon>Streptophyta</taxon>
        <taxon>Embryophyta</taxon>
        <taxon>Tracheophyta</taxon>
        <taxon>Spermatophyta</taxon>
        <taxon>Pinopsida</taxon>
        <taxon>Pinidae</taxon>
        <taxon>Conifers II</taxon>
        <taxon>Cupressales</taxon>
        <taxon>Taxaceae</taxon>
        <taxon>Taxus</taxon>
    </lineage>
</organism>
<gene>
    <name evidence="10" type="ORF">KI387_019643</name>
</gene>
<dbReference type="GO" id="GO:0005975">
    <property type="term" value="P:carbohydrate metabolic process"/>
    <property type="evidence" value="ECO:0007669"/>
    <property type="project" value="InterPro"/>
</dbReference>
<evidence type="ECO:0000313" key="11">
    <source>
        <dbReference type="Proteomes" id="UP000824469"/>
    </source>
</evidence>
<dbReference type="OMA" id="FQNNDRY"/>
<evidence type="ECO:0000256" key="2">
    <source>
        <dbReference type="ARBA" id="ARBA00004613"/>
    </source>
</evidence>
<proteinExistence type="inferred from homology"/>
<feature type="non-terminal residue" evidence="10">
    <location>
        <position position="614"/>
    </location>
</feature>
<name>A0AA38G6P2_TAXCH</name>
<keyword evidence="5" id="KW-0964">Secreted</keyword>
<evidence type="ECO:0000256" key="6">
    <source>
        <dbReference type="ARBA" id="ARBA00022729"/>
    </source>
</evidence>
<comment type="caution">
    <text evidence="10">The sequence shown here is derived from an EMBL/GenBank/DDBJ whole genome shotgun (WGS) entry which is preliminary data.</text>
</comment>
<keyword evidence="11" id="KW-1185">Reference proteome</keyword>
<dbReference type="GO" id="GO:0102210">
    <property type="term" value="F:rhamnogalacturonan endolyase activity"/>
    <property type="evidence" value="ECO:0007669"/>
    <property type="project" value="UniProtKB-EC"/>
</dbReference>
<dbReference type="InterPro" id="IPR051850">
    <property type="entry name" value="Polysacch_Lyase_4"/>
</dbReference>
<evidence type="ECO:0000313" key="10">
    <source>
        <dbReference type="EMBL" id="KAH9317874.1"/>
    </source>
</evidence>
<dbReference type="SUPFAM" id="SSF74650">
    <property type="entry name" value="Galactose mutarotase-like"/>
    <property type="match status" value="1"/>
</dbReference>
<dbReference type="InterPro" id="IPR029413">
    <property type="entry name" value="RG-lyase_II"/>
</dbReference>
<dbReference type="EMBL" id="JAHRHJ020000004">
    <property type="protein sequence ID" value="KAH9317874.1"/>
    <property type="molecule type" value="Genomic_DNA"/>
</dbReference>
<dbReference type="CDD" id="cd10320">
    <property type="entry name" value="RGL4_N"/>
    <property type="match status" value="1"/>
</dbReference>
<feature type="domain" description="Rhamnogalacturonan lyase" evidence="9">
    <location>
        <begin position="457"/>
        <end position="529"/>
    </location>
</feature>
<dbReference type="CDD" id="cd10316">
    <property type="entry name" value="RGL4_M"/>
    <property type="match status" value="1"/>
</dbReference>
<evidence type="ECO:0000256" key="4">
    <source>
        <dbReference type="ARBA" id="ARBA00012437"/>
    </source>
</evidence>
<comment type="similarity">
    <text evidence="3">Belongs to the polysaccharide lyase 4 family.</text>
</comment>
<dbReference type="GO" id="GO:0005576">
    <property type="term" value="C:extracellular region"/>
    <property type="evidence" value="ECO:0007669"/>
    <property type="project" value="UniProtKB-SubCell"/>
</dbReference>
<dbReference type="InterPro" id="IPR011013">
    <property type="entry name" value="Gal_mutarotase_sf_dom"/>
</dbReference>
<dbReference type="InterPro" id="IPR029411">
    <property type="entry name" value="RG-lyase_III"/>
</dbReference>
<dbReference type="SUPFAM" id="SSF49452">
    <property type="entry name" value="Starch-binding domain-like"/>
    <property type="match status" value="1"/>
</dbReference>
<dbReference type="Pfam" id="PF14683">
    <property type="entry name" value="CBM-like"/>
    <property type="match status" value="1"/>
</dbReference>
<dbReference type="Gene3D" id="2.70.98.10">
    <property type="match status" value="1"/>
</dbReference>
<dbReference type="Pfam" id="PF06045">
    <property type="entry name" value="Rhamnogal_lyase"/>
    <property type="match status" value="1"/>
</dbReference>
<dbReference type="Pfam" id="PF14686">
    <property type="entry name" value="fn3_3"/>
    <property type="match status" value="1"/>
</dbReference>
<comment type="subcellular location">
    <subcellularLocation>
        <location evidence="2">Secreted</location>
    </subcellularLocation>
</comment>
<evidence type="ECO:0000259" key="8">
    <source>
        <dbReference type="Pfam" id="PF14683"/>
    </source>
</evidence>
<dbReference type="PANTHER" id="PTHR32018:SF22">
    <property type="entry name" value="RHAMNOGALACTURONAN ENDOLYASE"/>
    <property type="match status" value="1"/>
</dbReference>
<evidence type="ECO:0000256" key="3">
    <source>
        <dbReference type="ARBA" id="ARBA00010418"/>
    </source>
</evidence>
<accession>A0AA38G6P2</accession>